<protein>
    <recommendedName>
        <fullName evidence="2">Cullin N-terminal domain-containing protein</fullName>
    </recommendedName>
</protein>
<dbReference type="EMBL" id="OX451737">
    <property type="protein sequence ID" value="CAI8599774.1"/>
    <property type="molecule type" value="Genomic_DNA"/>
</dbReference>
<name>A0AAV0ZNH6_VICFA</name>
<evidence type="ECO:0000313" key="3">
    <source>
        <dbReference type="EMBL" id="CAI8599774.1"/>
    </source>
</evidence>
<dbReference type="AlphaFoldDB" id="A0AAV0ZNH6"/>
<reference evidence="3 4" key="1">
    <citation type="submission" date="2023-01" db="EMBL/GenBank/DDBJ databases">
        <authorList>
            <person name="Kreplak J."/>
        </authorList>
    </citation>
    <scope>NUCLEOTIDE SEQUENCE [LARGE SCALE GENOMIC DNA]</scope>
</reference>
<evidence type="ECO:0000256" key="1">
    <source>
        <dbReference type="ARBA" id="ARBA00006019"/>
    </source>
</evidence>
<dbReference type="InterPro" id="IPR001373">
    <property type="entry name" value="Cullin_N"/>
</dbReference>
<dbReference type="GO" id="GO:0006511">
    <property type="term" value="P:ubiquitin-dependent protein catabolic process"/>
    <property type="evidence" value="ECO:0007669"/>
    <property type="project" value="InterPro"/>
</dbReference>
<sequence length="200" mass="23560">MTDRKTIDLDQGWAYMQNGIKNLKTILEGSSKTQFSSKEYMMLYTTIYNMCTQKPPLDYSQDLYDKYKGFFEEYIRSTVLSSVINKHDNSYEIMNQLKSSRIHKSIRGEILCLWKLLDSHFRLNSSKYVEHDSMFGVSVESMITKNQFSVETLFYCWICWKDNIVQMLDFLSNFKTLEPQVAKQLREVCIELFGCSEADL</sequence>
<evidence type="ECO:0000259" key="2">
    <source>
        <dbReference type="Pfam" id="PF00888"/>
    </source>
</evidence>
<dbReference type="Proteomes" id="UP001157006">
    <property type="component" value="Chromosome 2"/>
</dbReference>
<comment type="similarity">
    <text evidence="1">Belongs to the cullin family.</text>
</comment>
<evidence type="ECO:0000313" key="4">
    <source>
        <dbReference type="Proteomes" id="UP001157006"/>
    </source>
</evidence>
<dbReference type="GO" id="GO:0031625">
    <property type="term" value="F:ubiquitin protein ligase binding"/>
    <property type="evidence" value="ECO:0007669"/>
    <property type="project" value="InterPro"/>
</dbReference>
<keyword evidence="4" id="KW-1185">Reference proteome</keyword>
<proteinExistence type="inferred from homology"/>
<feature type="domain" description="Cullin N-terminal" evidence="2">
    <location>
        <begin position="20"/>
        <end position="175"/>
    </location>
</feature>
<dbReference type="Pfam" id="PF00888">
    <property type="entry name" value="Cullin"/>
    <property type="match status" value="1"/>
</dbReference>
<dbReference type="InterPro" id="IPR016159">
    <property type="entry name" value="Cullin_repeat-like_dom_sf"/>
</dbReference>
<dbReference type="SUPFAM" id="SSF74788">
    <property type="entry name" value="Cullin repeat-like"/>
    <property type="match status" value="1"/>
</dbReference>
<accession>A0AAV0ZNH6</accession>
<organism evidence="3 4">
    <name type="scientific">Vicia faba</name>
    <name type="common">Broad bean</name>
    <name type="synonym">Faba vulgaris</name>
    <dbReference type="NCBI Taxonomy" id="3906"/>
    <lineage>
        <taxon>Eukaryota</taxon>
        <taxon>Viridiplantae</taxon>
        <taxon>Streptophyta</taxon>
        <taxon>Embryophyta</taxon>
        <taxon>Tracheophyta</taxon>
        <taxon>Spermatophyta</taxon>
        <taxon>Magnoliopsida</taxon>
        <taxon>eudicotyledons</taxon>
        <taxon>Gunneridae</taxon>
        <taxon>Pentapetalae</taxon>
        <taxon>rosids</taxon>
        <taxon>fabids</taxon>
        <taxon>Fabales</taxon>
        <taxon>Fabaceae</taxon>
        <taxon>Papilionoideae</taxon>
        <taxon>50 kb inversion clade</taxon>
        <taxon>NPAAA clade</taxon>
        <taxon>Hologalegina</taxon>
        <taxon>IRL clade</taxon>
        <taxon>Fabeae</taxon>
        <taxon>Vicia</taxon>
    </lineage>
</organism>
<dbReference type="Gene3D" id="1.20.1310.10">
    <property type="entry name" value="Cullin Repeats"/>
    <property type="match status" value="1"/>
</dbReference>
<dbReference type="InterPro" id="IPR039904">
    <property type="entry name" value="TRANK1"/>
</dbReference>
<dbReference type="PANTHER" id="PTHR21529:SF4">
    <property type="entry name" value="TPR AND ANKYRIN REPEAT-CONTAINING PROTEIN 1"/>
    <property type="match status" value="1"/>
</dbReference>
<dbReference type="PANTHER" id="PTHR21529">
    <property type="entry name" value="MAMMARY TURMOR VIRUS RECEPTOR HOMOLOG 1, 2 MTVR1, 2"/>
    <property type="match status" value="1"/>
</dbReference>
<gene>
    <name evidence="3" type="ORF">VFH_II190720</name>
</gene>